<name>A0A382Z3I5_9ZZZZ</name>
<organism evidence="1">
    <name type="scientific">marine metagenome</name>
    <dbReference type="NCBI Taxonomy" id="408172"/>
    <lineage>
        <taxon>unclassified sequences</taxon>
        <taxon>metagenomes</taxon>
        <taxon>ecological metagenomes</taxon>
    </lineage>
</organism>
<accession>A0A382Z3I5</accession>
<reference evidence="1" key="1">
    <citation type="submission" date="2018-05" db="EMBL/GenBank/DDBJ databases">
        <authorList>
            <person name="Lanie J.A."/>
            <person name="Ng W.-L."/>
            <person name="Kazmierczak K.M."/>
            <person name="Andrzejewski T.M."/>
            <person name="Davidsen T.M."/>
            <person name="Wayne K.J."/>
            <person name="Tettelin H."/>
            <person name="Glass J.I."/>
            <person name="Rusch D."/>
            <person name="Podicherti R."/>
            <person name="Tsui H.-C.T."/>
            <person name="Winkler M.E."/>
        </authorList>
    </citation>
    <scope>NUCLEOTIDE SEQUENCE</scope>
</reference>
<dbReference type="EMBL" id="UINC01180693">
    <property type="protein sequence ID" value="SVD90021.1"/>
    <property type="molecule type" value="Genomic_DNA"/>
</dbReference>
<feature type="non-terminal residue" evidence="1">
    <location>
        <position position="25"/>
    </location>
</feature>
<gene>
    <name evidence="1" type="ORF">METZ01_LOCUS442875</name>
</gene>
<dbReference type="AlphaFoldDB" id="A0A382Z3I5"/>
<sequence>MTQQLRRDRVGLNTWFELPIKPGYR</sequence>
<proteinExistence type="predicted"/>
<protein>
    <submittedName>
        <fullName evidence="1">Uncharacterized protein</fullName>
    </submittedName>
</protein>
<evidence type="ECO:0000313" key="1">
    <source>
        <dbReference type="EMBL" id="SVD90021.1"/>
    </source>
</evidence>